<dbReference type="KEGG" id="mro:MROS_0353"/>
<evidence type="ECO:0000313" key="2">
    <source>
        <dbReference type="EMBL" id="AFN73597.1"/>
    </source>
</evidence>
<dbReference type="OrthoDB" id="772592at2"/>
<keyword evidence="1" id="KW-0472">Membrane</keyword>
<dbReference type="HOGENOM" id="CLU_2554292_0_0_10"/>
<sequence>MIIIIIMLSSFIIFLAGVHAPTIIINVPLNNKLQSINADTEDEAACKDARNNFEARWNRWNRIRTVASSVSSILLILLLLNV</sequence>
<keyword evidence="1" id="KW-0812">Transmembrane</keyword>
<dbReference type="PATRIC" id="fig|1191523.3.peg.363"/>
<organism evidence="2 3">
    <name type="scientific">Melioribacter roseus (strain DSM 23840 / JCM 17771 / VKM B-2668 / P3M-2)</name>
    <dbReference type="NCBI Taxonomy" id="1191523"/>
    <lineage>
        <taxon>Bacteria</taxon>
        <taxon>Pseudomonadati</taxon>
        <taxon>Ignavibacteriota</taxon>
        <taxon>Ignavibacteria</taxon>
        <taxon>Ignavibacteriales</taxon>
        <taxon>Melioribacteraceae</taxon>
        <taxon>Melioribacter</taxon>
    </lineage>
</organism>
<dbReference type="RefSeq" id="WP_014855034.1">
    <property type="nucleotide sequence ID" value="NC_018178.1"/>
</dbReference>
<keyword evidence="3" id="KW-1185">Reference proteome</keyword>
<dbReference type="EMBL" id="CP003557">
    <property type="protein sequence ID" value="AFN73597.1"/>
    <property type="molecule type" value="Genomic_DNA"/>
</dbReference>
<dbReference type="eggNOG" id="COG5500">
    <property type="taxonomic scope" value="Bacteria"/>
</dbReference>
<feature type="transmembrane region" description="Helical" evidence="1">
    <location>
        <begin position="63"/>
        <end position="80"/>
    </location>
</feature>
<keyword evidence="1" id="KW-1133">Transmembrane helix</keyword>
<evidence type="ECO:0000256" key="1">
    <source>
        <dbReference type="SAM" id="Phobius"/>
    </source>
</evidence>
<accession>I6YSS0</accession>
<dbReference type="Pfam" id="PF08592">
    <property type="entry name" value="Anthrone_oxy"/>
    <property type="match status" value="1"/>
</dbReference>
<feature type="transmembrane region" description="Helical" evidence="1">
    <location>
        <begin position="6"/>
        <end position="27"/>
    </location>
</feature>
<name>I6YSS0_MELRP</name>
<proteinExistence type="predicted"/>
<dbReference type="InterPro" id="IPR013901">
    <property type="entry name" value="Anthrone_oxy"/>
</dbReference>
<dbReference type="AlphaFoldDB" id="I6YSS0"/>
<protein>
    <submittedName>
        <fullName evidence="2">Integral-membrane protein</fullName>
    </submittedName>
</protein>
<evidence type="ECO:0000313" key="3">
    <source>
        <dbReference type="Proteomes" id="UP000009011"/>
    </source>
</evidence>
<reference evidence="2 3" key="1">
    <citation type="journal article" date="2013" name="PLoS ONE">
        <title>Genomic analysis of Melioribacter roseus, facultatively anaerobic organotrophic bacterium representing a novel deep lineage within Bacteriodetes/Chlorobi group.</title>
        <authorList>
            <person name="Kadnikov V.V."/>
            <person name="Mardanov A.V."/>
            <person name="Podosokorskaya O.A."/>
            <person name="Gavrilov S.N."/>
            <person name="Kublanov I.V."/>
            <person name="Beletsky A.V."/>
            <person name="Bonch-Osmolovskaya E.A."/>
            <person name="Ravin N.V."/>
        </authorList>
    </citation>
    <scope>NUCLEOTIDE SEQUENCE [LARGE SCALE GENOMIC DNA]</scope>
    <source>
        <strain evidence="3">JCM 17771 / P3M-2</strain>
    </source>
</reference>
<gene>
    <name evidence="2" type="ordered locus">MROS_0353</name>
</gene>
<dbReference type="Proteomes" id="UP000009011">
    <property type="component" value="Chromosome"/>
</dbReference>